<gene>
    <name evidence="5" type="primary">moaE1</name>
    <name evidence="5" type="ORF">CCHOA_05075</name>
</gene>
<sequence length="404" mass="42157">MVSCSSSSPAGDTHSVSPAAHVTSVPPGDSDRSQRAVVLVVSTRAAAGTQEDATGPVLVRWLDSRGFSTTRRIVADSDVAAAVTAILGDCPPAVLITTGGTGVTDDDRTVEAIVPWMDRPLHGIEHAWFARGLVNLPQAMLSRAVAGLAGRTFVMALPGSLGAVNDGIAVLDPVIDHLLKLVAAHHGAAVDHGFAQPASADPTVPVPASETRHVQHETCSMQNTAERPDDVAAAVDARNAQPGANGCSRDVQVPADPSYVQAQVGKVVDARITDEPLEPLIAAAKAQTMTAAMGALVTFDGIVRDHDEGNSVDWLDYSAHPQAADQLASIAAEVAADYPVRLWVAHRTGKLAIGESAFVVLAASAHRQAAFHAAETLAHRVKSEVPIWKHQQLADGTTQWVGIE</sequence>
<dbReference type="Pfam" id="PF02391">
    <property type="entry name" value="MoaE"/>
    <property type="match status" value="1"/>
</dbReference>
<feature type="compositionally biased region" description="Polar residues" evidence="3">
    <location>
        <begin position="1"/>
        <end position="16"/>
    </location>
</feature>
<dbReference type="RefSeq" id="WP_342769447.1">
    <property type="nucleotide sequence ID" value="NZ_CP033896.1"/>
</dbReference>
<proteinExistence type="predicted"/>
<keyword evidence="5" id="KW-0808">Transferase</keyword>
<dbReference type="CDD" id="cd00886">
    <property type="entry name" value="MogA_MoaB"/>
    <property type="match status" value="1"/>
</dbReference>
<dbReference type="Gene3D" id="3.90.1170.40">
    <property type="entry name" value="Molybdopterin biosynthesis MoaE subunit"/>
    <property type="match status" value="1"/>
</dbReference>
<dbReference type="PANTHER" id="PTHR43764:SF1">
    <property type="entry name" value="MOLYBDOPTERIN MOLYBDOTRANSFERASE"/>
    <property type="match status" value="1"/>
</dbReference>
<dbReference type="InterPro" id="IPR003448">
    <property type="entry name" value="Mopterin_biosynth_MoaE"/>
</dbReference>
<dbReference type="UniPathway" id="UPA00344"/>
<dbReference type="InterPro" id="IPR036563">
    <property type="entry name" value="MoaE_sf"/>
</dbReference>
<keyword evidence="2" id="KW-0501">Molybdenum cofactor biosynthesis</keyword>
<dbReference type="Pfam" id="PF00994">
    <property type="entry name" value="MoCF_biosynth"/>
    <property type="match status" value="1"/>
</dbReference>
<dbReference type="EC" id="2.8.1.12" evidence="5"/>
<evidence type="ECO:0000313" key="5">
    <source>
        <dbReference type="EMBL" id="AZA13420.1"/>
    </source>
</evidence>
<name>A0A3G6JAC6_9CORY</name>
<dbReference type="SUPFAM" id="SSF53218">
    <property type="entry name" value="Molybdenum cofactor biosynthesis proteins"/>
    <property type="match status" value="1"/>
</dbReference>
<evidence type="ECO:0000259" key="4">
    <source>
        <dbReference type="SMART" id="SM00852"/>
    </source>
</evidence>
<dbReference type="KEGG" id="ccho:CCHOA_05075"/>
<dbReference type="InterPro" id="IPR008284">
    <property type="entry name" value="MoCF_biosynth_CS"/>
</dbReference>
<dbReference type="CDD" id="cd00756">
    <property type="entry name" value="MoaE"/>
    <property type="match status" value="1"/>
</dbReference>
<dbReference type="SUPFAM" id="SSF54690">
    <property type="entry name" value="Molybdopterin synthase subunit MoaE"/>
    <property type="match status" value="1"/>
</dbReference>
<evidence type="ECO:0000256" key="2">
    <source>
        <dbReference type="ARBA" id="ARBA00023150"/>
    </source>
</evidence>
<dbReference type="InterPro" id="IPR036425">
    <property type="entry name" value="MoaB/Mog-like_dom_sf"/>
</dbReference>
<dbReference type="PROSITE" id="PS01078">
    <property type="entry name" value="MOCF_BIOSYNTHESIS_1"/>
    <property type="match status" value="1"/>
</dbReference>
<dbReference type="InterPro" id="IPR001453">
    <property type="entry name" value="MoaB/Mog_dom"/>
</dbReference>
<evidence type="ECO:0000313" key="6">
    <source>
        <dbReference type="Proteomes" id="UP000269019"/>
    </source>
</evidence>
<evidence type="ECO:0000256" key="3">
    <source>
        <dbReference type="SAM" id="MobiDB-lite"/>
    </source>
</evidence>
<organism evidence="5 6">
    <name type="scientific">Corynebacterium choanae</name>
    <dbReference type="NCBI Taxonomy" id="1862358"/>
    <lineage>
        <taxon>Bacteria</taxon>
        <taxon>Bacillati</taxon>
        <taxon>Actinomycetota</taxon>
        <taxon>Actinomycetes</taxon>
        <taxon>Mycobacteriales</taxon>
        <taxon>Corynebacteriaceae</taxon>
        <taxon>Corynebacterium</taxon>
    </lineage>
</organism>
<dbReference type="AlphaFoldDB" id="A0A3G6JAC6"/>
<dbReference type="PANTHER" id="PTHR43764">
    <property type="entry name" value="MOLYBDENUM COFACTOR BIOSYNTHESIS"/>
    <property type="match status" value="1"/>
</dbReference>
<accession>A0A3G6JAC6</accession>
<protein>
    <submittedName>
        <fullName evidence="5">Molybdopterin synthase catalytic subunit 1</fullName>
        <ecNumber evidence="5">2.8.1.12</ecNumber>
    </submittedName>
</protein>
<dbReference type="Proteomes" id="UP000269019">
    <property type="component" value="Chromosome"/>
</dbReference>
<dbReference type="EMBL" id="CP033896">
    <property type="protein sequence ID" value="AZA13420.1"/>
    <property type="molecule type" value="Genomic_DNA"/>
</dbReference>
<reference evidence="5 6" key="1">
    <citation type="submission" date="2018-11" db="EMBL/GenBank/DDBJ databases">
        <authorList>
            <person name="Kleinhagauer T."/>
            <person name="Glaeser S.P."/>
            <person name="Spergser J."/>
            <person name="Ruckert C."/>
            <person name="Kaempfer P."/>
            <person name="Busse H.-J."/>
        </authorList>
    </citation>
    <scope>NUCLEOTIDE SEQUENCE [LARGE SCALE GENOMIC DNA]</scope>
    <source>
        <strain evidence="5 6">200CH</strain>
    </source>
</reference>
<comment type="pathway">
    <text evidence="1">Cofactor biosynthesis; molybdopterin biosynthesis.</text>
</comment>
<dbReference type="GO" id="GO:0030366">
    <property type="term" value="F:molybdopterin synthase activity"/>
    <property type="evidence" value="ECO:0007669"/>
    <property type="project" value="UniProtKB-EC"/>
</dbReference>
<dbReference type="GO" id="GO:0006777">
    <property type="term" value="P:Mo-molybdopterin cofactor biosynthetic process"/>
    <property type="evidence" value="ECO:0007669"/>
    <property type="project" value="UniProtKB-KW"/>
</dbReference>
<dbReference type="Gene3D" id="3.40.980.10">
    <property type="entry name" value="MoaB/Mog-like domain"/>
    <property type="match status" value="1"/>
</dbReference>
<evidence type="ECO:0000256" key="1">
    <source>
        <dbReference type="ARBA" id="ARBA00005046"/>
    </source>
</evidence>
<keyword evidence="6" id="KW-1185">Reference proteome</keyword>
<feature type="region of interest" description="Disordered" evidence="3">
    <location>
        <begin position="1"/>
        <end position="33"/>
    </location>
</feature>
<dbReference type="InterPro" id="IPR051920">
    <property type="entry name" value="MPT_Adenylyltrnsfr/MoaC-Rel"/>
</dbReference>
<feature type="domain" description="MoaB/Mog" evidence="4">
    <location>
        <begin position="37"/>
        <end position="178"/>
    </location>
</feature>
<dbReference type="SMART" id="SM00852">
    <property type="entry name" value="MoCF_biosynth"/>
    <property type="match status" value="1"/>
</dbReference>